<reference evidence="6" key="1">
    <citation type="submission" date="2025-02" db="EMBL/GenBank/DDBJ databases">
        <authorList>
            <consortium name="NCBI Genome Project"/>
        </authorList>
    </citation>
    <scope>NUCLEOTIDE SEQUENCE</scope>
</reference>
<feature type="repeat" description="ANK" evidence="3">
    <location>
        <begin position="472"/>
        <end position="504"/>
    </location>
</feature>
<dbReference type="PANTHER" id="PTHR24171">
    <property type="entry name" value="ANKYRIN REPEAT DOMAIN-CONTAINING PROTEIN 39-RELATED"/>
    <property type="match status" value="1"/>
</dbReference>
<evidence type="ECO:0000313" key="6">
    <source>
        <dbReference type="RefSeq" id="XP_001390210.3"/>
    </source>
</evidence>
<dbReference type="Gene3D" id="1.25.40.20">
    <property type="entry name" value="Ankyrin repeat-containing domain"/>
    <property type="match status" value="6"/>
</dbReference>
<feature type="repeat" description="ANK" evidence="3">
    <location>
        <begin position="505"/>
        <end position="537"/>
    </location>
</feature>
<dbReference type="Pfam" id="PF26640">
    <property type="entry name" value="DUF8212"/>
    <property type="match status" value="1"/>
</dbReference>
<dbReference type="GeneID" id="4980317"/>
<protein>
    <recommendedName>
        <fullName evidence="7">Heterokaryon incompatibility domain-containing protein</fullName>
    </recommendedName>
</protein>
<feature type="repeat" description="ANK" evidence="3">
    <location>
        <begin position="538"/>
        <end position="570"/>
    </location>
</feature>
<accession>A0AAJ6QBA5</accession>
<gene>
    <name evidence="6" type="ORF">An03g03270</name>
</gene>
<dbReference type="RefSeq" id="XP_001390210.3">
    <property type="nucleotide sequence ID" value="XM_001390173.3"/>
</dbReference>
<feature type="repeat" description="ANK" evidence="3">
    <location>
        <begin position="849"/>
        <end position="881"/>
    </location>
</feature>
<dbReference type="SMART" id="SM00248">
    <property type="entry name" value="ANK"/>
    <property type="match status" value="15"/>
</dbReference>
<dbReference type="InterPro" id="IPR058525">
    <property type="entry name" value="DUF8212"/>
</dbReference>
<dbReference type="PROSITE" id="PS50088">
    <property type="entry name" value="ANK_REPEAT"/>
    <property type="match status" value="14"/>
</dbReference>
<feature type="repeat" description="ANK" evidence="3">
    <location>
        <begin position="604"/>
        <end position="636"/>
    </location>
</feature>
<feature type="repeat" description="ANK" evidence="3">
    <location>
        <begin position="670"/>
        <end position="702"/>
    </location>
</feature>
<evidence type="ECO:0000259" key="4">
    <source>
        <dbReference type="Pfam" id="PF06985"/>
    </source>
</evidence>
<keyword evidence="2 3" id="KW-0040">ANK repeat</keyword>
<proteinExistence type="predicted"/>
<dbReference type="PROSITE" id="PS50297">
    <property type="entry name" value="ANK_REP_REGION"/>
    <property type="match status" value="14"/>
</dbReference>
<feature type="repeat" description="ANK" evidence="3">
    <location>
        <begin position="882"/>
        <end position="914"/>
    </location>
</feature>
<feature type="repeat" description="ANK" evidence="3">
    <location>
        <begin position="783"/>
        <end position="815"/>
    </location>
</feature>
<evidence type="ECO:0000256" key="2">
    <source>
        <dbReference type="ARBA" id="ARBA00023043"/>
    </source>
</evidence>
<dbReference type="InterPro" id="IPR010730">
    <property type="entry name" value="HET"/>
</dbReference>
<feature type="repeat" description="ANK" evidence="3">
    <location>
        <begin position="816"/>
        <end position="848"/>
    </location>
</feature>
<evidence type="ECO:0000256" key="3">
    <source>
        <dbReference type="PROSITE-ProRule" id="PRU00023"/>
    </source>
</evidence>
<feature type="domain" description="DUF8212" evidence="5">
    <location>
        <begin position="264"/>
        <end position="290"/>
    </location>
</feature>
<organism evidence="6">
    <name type="scientific">Aspergillus niger</name>
    <dbReference type="NCBI Taxonomy" id="5061"/>
    <lineage>
        <taxon>Eukaryota</taxon>
        <taxon>Fungi</taxon>
        <taxon>Dikarya</taxon>
        <taxon>Ascomycota</taxon>
        <taxon>Pezizomycotina</taxon>
        <taxon>Eurotiomycetes</taxon>
        <taxon>Eurotiomycetidae</taxon>
        <taxon>Eurotiales</taxon>
        <taxon>Aspergillaceae</taxon>
        <taxon>Aspergillus</taxon>
        <taxon>Aspergillus subgen. Circumdati</taxon>
    </lineage>
</organism>
<dbReference type="KEGG" id="ang:An03g03270"/>
<keyword evidence="1" id="KW-0677">Repeat</keyword>
<evidence type="ECO:0000259" key="5">
    <source>
        <dbReference type="Pfam" id="PF26640"/>
    </source>
</evidence>
<name>A0AAJ6QBA5_ASPNG</name>
<dbReference type="SUPFAM" id="SSF48403">
    <property type="entry name" value="Ankyrin repeat"/>
    <property type="match status" value="2"/>
</dbReference>
<feature type="repeat" description="ANK" evidence="3">
    <location>
        <begin position="571"/>
        <end position="603"/>
    </location>
</feature>
<feature type="domain" description="Heterokaryon incompatibility" evidence="4">
    <location>
        <begin position="71"/>
        <end position="158"/>
    </location>
</feature>
<reference evidence="6" key="2">
    <citation type="submission" date="2025-08" db="UniProtKB">
        <authorList>
            <consortium name="RefSeq"/>
        </authorList>
    </citation>
    <scope>IDENTIFICATION</scope>
</reference>
<dbReference type="Pfam" id="PF06985">
    <property type="entry name" value="HET"/>
    <property type="match status" value="1"/>
</dbReference>
<dbReference type="Pfam" id="PF00023">
    <property type="entry name" value="Ank"/>
    <property type="match status" value="1"/>
</dbReference>
<feature type="repeat" description="ANK" evidence="3">
    <location>
        <begin position="637"/>
        <end position="669"/>
    </location>
</feature>
<dbReference type="VEuPathDB" id="FungiDB:An03g03270"/>
<dbReference type="InterPro" id="IPR036770">
    <property type="entry name" value="Ankyrin_rpt-contain_sf"/>
</dbReference>
<feature type="repeat" description="ANK" evidence="3">
    <location>
        <begin position="948"/>
        <end position="975"/>
    </location>
</feature>
<dbReference type="InterPro" id="IPR002110">
    <property type="entry name" value="Ankyrin_rpt"/>
</dbReference>
<evidence type="ECO:0008006" key="7">
    <source>
        <dbReference type="Google" id="ProtNLM"/>
    </source>
</evidence>
<sequence>MRIAAKIDSSKIPIVQSDGEYGRGCLNASCILVLQPHHLGHRQNNCWRTLTVSDRGKFAIQEFTDYELPPYAILSHTWSKEEVTYQEINAAGAKKKSGYDKITQCCSVARASGYEYVWIDTCCIDKTSSAELSEAINSMYQWYQKAEICYAYLADIRSEGEIAKSKWLTRGWTLQELIAPSRVVFLNEEWRMLGDKAHLQDKIAEYTGIPPSILSGEEDLETSSVAQRMSWAAKRQTSRVEDRAYSLMGIFSVNMPLIYGEGENAFIRLQEEIMRISDDQSLFAWGSSDDRGGLLATSPDAFAHSYDIVRSNPFGTLDNPFTVSSRGVQLDLGFRGIGGGGLGLAILSCARKTRQDNLIAIYLRDLSLSMNLFKRVQSRYLKEIDPRTFRPAQYPVRRLVVQGGRKMLIQKRITVEQACISQEQVYLVDELRPPEQPRQPAALLTDARTGDVDGVWLLLTQSDVKIDMTDQNSRTPLLLAAKNGHEKIVKMLLEKGAATEAQDSGNRTPLSLAAENGHEGIVKILLEKGAATENENLGSWTPLLMAAEKGHEGIIKMLLERGAATETKNRDGRTPLSIASAKGHEGIVNILLEKGAATEIQKSGSRTPLSLAAENGHKGIVKMLLDRGAATETENRDGRTPLSLAAENGHEGIVKILLEKDASTEIHDWKSRTPLLLAAEKGYEGIVKMLLEKGAATEIYDGKRQTPLLLATVNRHEGIIRMLLENEKGYEGIVRMLLERGATIETKNKEDQTPLILASTRGHEGIVKMLLNRGATIETKNKEDQTPLILASARGNEEIIKMLLERGATVETKDKKGQTPLILASASGHEGIIKMLLEKGATVETKDKEGQTPLILASARGHEGIVKMLLERGATVETKDKKGQTPLILASARGHEGIVKMLLERGATVETKDKKGQTPLILASALGHEGIVKMLLERGATIRTRNKEGQTPLILASALGYEGIVKILCERGPAM</sequence>
<evidence type="ECO:0000256" key="1">
    <source>
        <dbReference type="ARBA" id="ARBA00022737"/>
    </source>
</evidence>
<feature type="repeat" description="ANK" evidence="3">
    <location>
        <begin position="750"/>
        <end position="782"/>
    </location>
</feature>
<dbReference type="Pfam" id="PF12796">
    <property type="entry name" value="Ank_2"/>
    <property type="match status" value="6"/>
</dbReference>
<feature type="repeat" description="ANK" evidence="3">
    <location>
        <begin position="915"/>
        <end position="947"/>
    </location>
</feature>
<dbReference type="PRINTS" id="PR01415">
    <property type="entry name" value="ANKYRIN"/>
</dbReference>
<dbReference type="AlphaFoldDB" id="A0AAJ6QBA5"/>
<dbReference type="PANTHER" id="PTHR24171:SF10">
    <property type="entry name" value="ANKYRIN REPEAT DOMAIN-CONTAINING PROTEIN 29-LIKE"/>
    <property type="match status" value="1"/>
</dbReference>